<name>A0A8S4BY90_9ACAR</name>
<reference evidence="1" key="1">
    <citation type="submission" date="2021-06" db="EMBL/GenBank/DDBJ databases">
        <authorList>
            <person name="Nardi T."/>
            <person name="Nardi T."/>
        </authorList>
    </citation>
    <scope>NUCLEOTIDE SEQUENCE</scope>
</reference>
<dbReference type="GO" id="GO:0005829">
    <property type="term" value="C:cytosol"/>
    <property type="evidence" value="ECO:0007669"/>
    <property type="project" value="TreeGrafter"/>
</dbReference>
<proteinExistence type="predicted"/>
<dbReference type="NCBIfam" id="TIGR00730">
    <property type="entry name" value="Rossman fold protein, TIGR00730 family"/>
    <property type="match status" value="1"/>
</dbReference>
<organism evidence="1 2">
    <name type="scientific">Hyalomma marginatum</name>
    <dbReference type="NCBI Taxonomy" id="34627"/>
    <lineage>
        <taxon>Eukaryota</taxon>
        <taxon>Metazoa</taxon>
        <taxon>Ecdysozoa</taxon>
        <taxon>Arthropoda</taxon>
        <taxon>Chelicerata</taxon>
        <taxon>Arachnida</taxon>
        <taxon>Acari</taxon>
        <taxon>Parasitiformes</taxon>
        <taxon>Ixodida</taxon>
        <taxon>Ixodoidea</taxon>
        <taxon>Ixodidae</taxon>
        <taxon>Hyalomminae</taxon>
        <taxon>Hyalomma</taxon>
    </lineage>
</organism>
<dbReference type="PANTHER" id="PTHR31223">
    <property type="entry name" value="LOG FAMILY PROTEIN YJL055W"/>
    <property type="match status" value="1"/>
</dbReference>
<dbReference type="Proteomes" id="UP000837675">
    <property type="component" value="Unassembled WGS sequence"/>
</dbReference>
<evidence type="ECO:0000313" key="1">
    <source>
        <dbReference type="EMBL" id="CAG7599733.1"/>
    </source>
</evidence>
<dbReference type="InterPro" id="IPR005269">
    <property type="entry name" value="LOG"/>
</dbReference>
<keyword evidence="2" id="KW-1185">Reference proteome</keyword>
<dbReference type="EMBL" id="CAJVAF010000348">
    <property type="protein sequence ID" value="CAG7599733.1"/>
    <property type="molecule type" value="Genomic_DNA"/>
</dbReference>
<dbReference type="Gene3D" id="3.40.50.450">
    <property type="match status" value="1"/>
</dbReference>
<sequence>MSYHNICVFCGASELVDNKYKELAAKFGEEIGKTKRHLIYGGGGSGLMGIVSKSAKESGARVTGIFPKIIEKVELLSWEVDELIFVDNLFIRKERMLKKSDAFVILPGGFGTLDELFEVVTLKNLCINGVCEKPVFILNQDNFWEPLFDLFEKVINEKFASPTIKSNYEFVNSIEELINRLK</sequence>
<dbReference type="Pfam" id="PF03641">
    <property type="entry name" value="Lysine_decarbox"/>
    <property type="match status" value="1"/>
</dbReference>
<dbReference type="AlphaFoldDB" id="A0A8S4BY90"/>
<evidence type="ECO:0000313" key="2">
    <source>
        <dbReference type="Proteomes" id="UP000837675"/>
    </source>
</evidence>
<dbReference type="PANTHER" id="PTHR31223:SF70">
    <property type="entry name" value="LOG FAMILY PROTEIN YJL055W"/>
    <property type="match status" value="1"/>
</dbReference>
<dbReference type="SUPFAM" id="SSF102405">
    <property type="entry name" value="MCP/YpsA-like"/>
    <property type="match status" value="1"/>
</dbReference>
<dbReference type="GO" id="GO:0009691">
    <property type="term" value="P:cytokinin biosynthetic process"/>
    <property type="evidence" value="ECO:0007669"/>
    <property type="project" value="InterPro"/>
</dbReference>
<dbReference type="GO" id="GO:0016799">
    <property type="term" value="F:hydrolase activity, hydrolyzing N-glycosyl compounds"/>
    <property type="evidence" value="ECO:0007669"/>
    <property type="project" value="TreeGrafter"/>
</dbReference>
<gene>
    <name evidence="1" type="ORF">MHYMCMPASI_01121</name>
</gene>
<dbReference type="InterPro" id="IPR031100">
    <property type="entry name" value="LOG_fam"/>
</dbReference>
<comment type="caution">
    <text evidence="1">The sequence shown here is derived from an EMBL/GenBank/DDBJ whole genome shotgun (WGS) entry which is preliminary data.</text>
</comment>
<protein>
    <submittedName>
        <fullName evidence="1">Family Rossman fold protein</fullName>
    </submittedName>
</protein>
<accession>A0A8S4BY90</accession>